<comment type="similarity">
    <text evidence="3 15">Belongs to the peptidase S11 family.</text>
</comment>
<evidence type="ECO:0000256" key="10">
    <source>
        <dbReference type="ARBA" id="ARBA00022984"/>
    </source>
</evidence>
<feature type="binding site" evidence="14">
    <location>
        <position position="261"/>
    </location>
    <ligand>
        <name>substrate</name>
    </ligand>
</feature>
<evidence type="ECO:0000256" key="2">
    <source>
        <dbReference type="ARBA" id="ARBA00004752"/>
    </source>
</evidence>
<dbReference type="Pfam" id="PF07943">
    <property type="entry name" value="PBP5_C"/>
    <property type="match status" value="1"/>
</dbReference>
<comment type="pathway">
    <text evidence="2">Cell wall biogenesis; peptidoglycan biosynthesis.</text>
</comment>
<keyword evidence="11" id="KW-0961">Cell wall biogenesis/degradation</keyword>
<protein>
    <recommendedName>
        <fullName evidence="4">serine-type D-Ala-D-Ala carboxypeptidase</fullName>
        <ecNumber evidence="4">3.4.16.4</ecNumber>
    </recommendedName>
</protein>
<evidence type="ECO:0000256" key="14">
    <source>
        <dbReference type="PIRSR" id="PIRSR618044-2"/>
    </source>
</evidence>
<dbReference type="EC" id="3.4.16.4" evidence="4"/>
<evidence type="ECO:0000313" key="19">
    <source>
        <dbReference type="EMBL" id="RGS39584.1"/>
    </source>
</evidence>
<proteinExistence type="inferred from homology"/>
<dbReference type="SUPFAM" id="SSF69189">
    <property type="entry name" value="Penicillin-binding protein associated domain"/>
    <property type="match status" value="1"/>
</dbReference>
<keyword evidence="7" id="KW-0732">Signal</keyword>
<evidence type="ECO:0000259" key="18">
    <source>
        <dbReference type="Pfam" id="PF07943"/>
    </source>
</evidence>
<evidence type="ECO:0000256" key="1">
    <source>
        <dbReference type="ARBA" id="ARBA00003217"/>
    </source>
</evidence>
<comment type="caution">
    <text evidence="19">The sequence shown here is derived from an EMBL/GenBank/DDBJ whole genome shotgun (WGS) entry which is preliminary data.</text>
</comment>
<name>A0A412INI3_9FIRM</name>
<keyword evidence="9" id="KW-0133">Cell shape</keyword>
<dbReference type="InterPro" id="IPR012338">
    <property type="entry name" value="Beta-lactam/transpept-like"/>
</dbReference>
<evidence type="ECO:0000256" key="9">
    <source>
        <dbReference type="ARBA" id="ARBA00022960"/>
    </source>
</evidence>
<keyword evidence="16" id="KW-1133">Transmembrane helix</keyword>
<feature type="domain" description="Peptidase S11 D-Ala-D-Ala carboxypeptidase A C-terminal" evidence="18">
    <location>
        <begin position="358"/>
        <end position="406"/>
    </location>
</feature>
<keyword evidence="16" id="KW-0472">Membrane</keyword>
<dbReference type="InterPro" id="IPR015956">
    <property type="entry name" value="Peniciliin-bd_prot_C_sf"/>
</dbReference>
<feature type="active site" description="Acyl-ester intermediate" evidence="13">
    <location>
        <position position="91"/>
    </location>
</feature>
<dbReference type="InterPro" id="IPR001967">
    <property type="entry name" value="Peptidase_S11_N"/>
</dbReference>
<gene>
    <name evidence="19" type="ORF">DWX94_10775</name>
</gene>
<dbReference type="InterPro" id="IPR037167">
    <property type="entry name" value="Peptidase_S11_C_sf"/>
</dbReference>
<feature type="active site" evidence="13">
    <location>
        <position position="146"/>
    </location>
</feature>
<dbReference type="PRINTS" id="PR00725">
    <property type="entry name" value="DADACBPTASE1"/>
</dbReference>
<dbReference type="EMBL" id="QRVK01000031">
    <property type="protein sequence ID" value="RGS39584.1"/>
    <property type="molecule type" value="Genomic_DNA"/>
</dbReference>
<evidence type="ECO:0000256" key="6">
    <source>
        <dbReference type="ARBA" id="ARBA00022670"/>
    </source>
</evidence>
<keyword evidence="16" id="KW-0812">Transmembrane</keyword>
<keyword evidence="8" id="KW-0378">Hydrolase</keyword>
<evidence type="ECO:0000256" key="4">
    <source>
        <dbReference type="ARBA" id="ARBA00012448"/>
    </source>
</evidence>
<dbReference type="InterPro" id="IPR012907">
    <property type="entry name" value="Peptidase_S11_C"/>
</dbReference>
<keyword evidence="5 19" id="KW-0121">Carboxypeptidase</keyword>
<evidence type="ECO:0000256" key="16">
    <source>
        <dbReference type="SAM" id="Phobius"/>
    </source>
</evidence>
<dbReference type="PANTHER" id="PTHR21581">
    <property type="entry name" value="D-ALANYL-D-ALANINE CARBOXYPEPTIDASE"/>
    <property type="match status" value="1"/>
</dbReference>
<evidence type="ECO:0000256" key="5">
    <source>
        <dbReference type="ARBA" id="ARBA00022645"/>
    </source>
</evidence>
<organism evidence="19 20">
    <name type="scientific">Coprococcus eutactus</name>
    <dbReference type="NCBI Taxonomy" id="33043"/>
    <lineage>
        <taxon>Bacteria</taxon>
        <taxon>Bacillati</taxon>
        <taxon>Bacillota</taxon>
        <taxon>Clostridia</taxon>
        <taxon>Lachnospirales</taxon>
        <taxon>Lachnospiraceae</taxon>
        <taxon>Coprococcus</taxon>
    </lineage>
</organism>
<dbReference type="AlphaFoldDB" id="A0A412INI3"/>
<dbReference type="Proteomes" id="UP000283295">
    <property type="component" value="Unassembled WGS sequence"/>
</dbReference>
<dbReference type="OrthoDB" id="9791132at2"/>
<keyword evidence="6" id="KW-0645">Protease</keyword>
<dbReference type="Gene3D" id="2.60.410.10">
    <property type="entry name" value="D-Ala-D-Ala carboxypeptidase, C-terminal domain"/>
    <property type="match status" value="1"/>
</dbReference>
<feature type="domain" description="Peptidase S11 D-alanyl-D-alanine carboxypeptidase A N-terminal" evidence="17">
    <location>
        <begin position="60"/>
        <end position="285"/>
    </location>
</feature>
<feature type="transmembrane region" description="Helical" evidence="16">
    <location>
        <begin position="9"/>
        <end position="26"/>
    </location>
</feature>
<evidence type="ECO:0000256" key="3">
    <source>
        <dbReference type="ARBA" id="ARBA00007164"/>
    </source>
</evidence>
<dbReference type="GO" id="GO:0006508">
    <property type="term" value="P:proteolysis"/>
    <property type="evidence" value="ECO:0007669"/>
    <property type="project" value="UniProtKB-KW"/>
</dbReference>
<dbReference type="GO" id="GO:0071555">
    <property type="term" value="P:cell wall organization"/>
    <property type="evidence" value="ECO:0007669"/>
    <property type="project" value="UniProtKB-KW"/>
</dbReference>
<dbReference type="InterPro" id="IPR018044">
    <property type="entry name" value="Peptidase_S11"/>
</dbReference>
<keyword evidence="10" id="KW-0573">Peptidoglycan synthesis</keyword>
<evidence type="ECO:0000256" key="12">
    <source>
        <dbReference type="ARBA" id="ARBA00034000"/>
    </source>
</evidence>
<dbReference type="Gene3D" id="3.40.710.10">
    <property type="entry name" value="DD-peptidase/beta-lactamase superfamily"/>
    <property type="match status" value="1"/>
</dbReference>
<accession>A0A412INI3</accession>
<sequence>MYRLTGGKINIMTCIVIMAVILGVAICGMQQDTTASTSCVDNKTMNGTEIAEVSATDGDLQLYAKNAVLIDGETGDILYEKNADAHRPNASTTKILTCILSLECGNLEDTVAVSSYAAKQPEVRLGAREGESYTLEDMLYAMMLESYNDAAVMIAEHIGGSVEVFADMMNRKAREIGCHSTYFITPNGLDAQDESGGHGTSADDLARIMRYCILVSPERDMFLKITQSSSHTFAEKSGSRTFSCVNHNAFLNMSSEALSGKTGFTCDAGYCYVGAANKNGHTYIWSLLGCGWPGNKTYKWKDSKTLLSYAGEHAQYTELSAPESPNVTVNYSSKSAKPGNICTKCNLSGIVAEAGDTEGKVDDIRYVYNVADSVKAPVYTGEVVGSLFVYRGRKLIDIVPVTAAEKKTDVCFMDEILLVLRRAAM</sequence>
<comment type="catalytic activity">
    <reaction evidence="12">
        <text>Preferential cleavage: (Ac)2-L-Lys-D-Ala-|-D-Ala. Also transpeptidation of peptidyl-alanyl moieties that are N-acyl substituents of D-alanine.</text>
        <dbReference type="EC" id="3.4.16.4"/>
    </reaction>
</comment>
<comment type="function">
    <text evidence="1">Removes C-terminal D-alanyl residues from sugar-peptide cell wall precursors.</text>
</comment>
<evidence type="ECO:0000259" key="17">
    <source>
        <dbReference type="Pfam" id="PF00768"/>
    </source>
</evidence>
<evidence type="ECO:0000313" key="20">
    <source>
        <dbReference type="Proteomes" id="UP000283295"/>
    </source>
</evidence>
<evidence type="ECO:0000256" key="15">
    <source>
        <dbReference type="RuleBase" id="RU004016"/>
    </source>
</evidence>
<dbReference type="SUPFAM" id="SSF56601">
    <property type="entry name" value="beta-lactamase/transpeptidase-like"/>
    <property type="match status" value="1"/>
</dbReference>
<reference evidence="19 20" key="1">
    <citation type="submission" date="2018-08" db="EMBL/GenBank/DDBJ databases">
        <title>A genome reference for cultivated species of the human gut microbiota.</title>
        <authorList>
            <person name="Zou Y."/>
            <person name="Xue W."/>
            <person name="Luo G."/>
        </authorList>
    </citation>
    <scope>NUCLEOTIDE SEQUENCE [LARGE SCALE GENOMIC DNA]</scope>
    <source>
        <strain evidence="19 20">AF22-21</strain>
    </source>
</reference>
<dbReference type="GO" id="GO:0009252">
    <property type="term" value="P:peptidoglycan biosynthetic process"/>
    <property type="evidence" value="ECO:0007669"/>
    <property type="project" value="UniProtKB-KW"/>
</dbReference>
<dbReference type="PANTHER" id="PTHR21581:SF33">
    <property type="entry name" value="D-ALANYL-D-ALANINE CARBOXYPEPTIDASE DACB"/>
    <property type="match status" value="1"/>
</dbReference>
<evidence type="ECO:0000256" key="13">
    <source>
        <dbReference type="PIRSR" id="PIRSR618044-1"/>
    </source>
</evidence>
<dbReference type="Pfam" id="PF00768">
    <property type="entry name" value="Peptidase_S11"/>
    <property type="match status" value="1"/>
</dbReference>
<evidence type="ECO:0000256" key="8">
    <source>
        <dbReference type="ARBA" id="ARBA00022801"/>
    </source>
</evidence>
<dbReference type="GO" id="GO:0009002">
    <property type="term" value="F:serine-type D-Ala-D-Ala carboxypeptidase activity"/>
    <property type="evidence" value="ECO:0007669"/>
    <property type="project" value="UniProtKB-EC"/>
</dbReference>
<evidence type="ECO:0000256" key="11">
    <source>
        <dbReference type="ARBA" id="ARBA00023316"/>
    </source>
</evidence>
<dbReference type="GO" id="GO:0008360">
    <property type="term" value="P:regulation of cell shape"/>
    <property type="evidence" value="ECO:0007669"/>
    <property type="project" value="UniProtKB-KW"/>
</dbReference>
<feature type="active site" description="Proton acceptor" evidence="13">
    <location>
        <position position="94"/>
    </location>
</feature>
<evidence type="ECO:0000256" key="7">
    <source>
        <dbReference type="ARBA" id="ARBA00022729"/>
    </source>
</evidence>